<gene>
    <name evidence="2" type="ORF">DY240_17595</name>
</gene>
<dbReference type="InterPro" id="IPR029058">
    <property type="entry name" value="AB_hydrolase_fold"/>
</dbReference>
<dbReference type="EMBL" id="QUAL01000167">
    <property type="protein sequence ID" value="RIQ20506.1"/>
    <property type="molecule type" value="Genomic_DNA"/>
</dbReference>
<accession>A0A418KNH1</accession>
<dbReference type="GO" id="GO:0016787">
    <property type="term" value="F:hydrolase activity"/>
    <property type="evidence" value="ECO:0007669"/>
    <property type="project" value="UniProtKB-KW"/>
</dbReference>
<dbReference type="InterPro" id="IPR050228">
    <property type="entry name" value="Carboxylesterase_BioH"/>
</dbReference>
<dbReference type="SUPFAM" id="SSF53474">
    <property type="entry name" value="alpha/beta-Hydrolases"/>
    <property type="match status" value="1"/>
</dbReference>
<sequence length="470" mass="51267">MRIPRAGMAGTVVTALLGSEICRDRIVPGGEASSRAGRDVSQRRPVPHGEASAVVVLVELDRQALFLRIGGVDALGDVRRGVLGIVRVVHQVAELLGEIALGDLEVVVPTLCHYAPPGPVPLTDGTRSACPQSVVCQHRSVERIEAWPGELRTLSTGRRVFVRHTTPTGGDDGDATPLVYVHGLGGSSTNWTALMRELRDDAEQWALDLPGFGESPPGDHHSVAEYVADVVAFLETFDRPVHLVANSLGGMICVYVASRRPDLVLTLSLVSPAMPQYRLPWAAQATAVMAIPWLGERILTRLNGIPTELQAARLAAVLFADPSVIPVEELDFAAEQRLRWAGLSHSEAVMLAALRSIVIEYTRPRRRSAWRAAGHILRPTLVIVGGHDTLVGSWSRARWRRTLRYARLVYMPNTGHVAMMERPHAVAEVIREFVRDASRIRTSASTRRTLDQGMRPAVAPLAQERTQASN</sequence>
<dbReference type="Gene3D" id="3.40.50.1820">
    <property type="entry name" value="alpha/beta hydrolase"/>
    <property type="match status" value="1"/>
</dbReference>
<evidence type="ECO:0000313" key="3">
    <source>
        <dbReference type="Proteomes" id="UP000284057"/>
    </source>
</evidence>
<feature type="domain" description="AB hydrolase-1" evidence="1">
    <location>
        <begin position="178"/>
        <end position="429"/>
    </location>
</feature>
<keyword evidence="2" id="KW-0378">Hydrolase</keyword>
<dbReference type="PANTHER" id="PTHR43194:SF2">
    <property type="entry name" value="PEROXISOMAL MEMBRANE PROTEIN LPX1"/>
    <property type="match status" value="1"/>
</dbReference>
<name>A0A418KNH1_9ACTN</name>
<dbReference type="AlphaFoldDB" id="A0A418KNH1"/>
<dbReference type="InterPro" id="IPR000073">
    <property type="entry name" value="AB_hydrolase_1"/>
</dbReference>
<protein>
    <submittedName>
        <fullName evidence="2">Alpha/beta hydrolase</fullName>
    </submittedName>
</protein>
<dbReference type="PANTHER" id="PTHR43194">
    <property type="entry name" value="HYDROLASE ALPHA/BETA FOLD FAMILY"/>
    <property type="match status" value="1"/>
</dbReference>
<dbReference type="Pfam" id="PF12697">
    <property type="entry name" value="Abhydrolase_6"/>
    <property type="match status" value="1"/>
</dbReference>
<evidence type="ECO:0000259" key="1">
    <source>
        <dbReference type="Pfam" id="PF12697"/>
    </source>
</evidence>
<evidence type="ECO:0000313" key="2">
    <source>
        <dbReference type="EMBL" id="RIQ20506.1"/>
    </source>
</evidence>
<organism evidence="2 3">
    <name type="scientific">Jiangella rhizosphaerae</name>
    <dbReference type="NCBI Taxonomy" id="2293569"/>
    <lineage>
        <taxon>Bacteria</taxon>
        <taxon>Bacillati</taxon>
        <taxon>Actinomycetota</taxon>
        <taxon>Actinomycetes</taxon>
        <taxon>Jiangellales</taxon>
        <taxon>Jiangellaceae</taxon>
        <taxon>Jiangella</taxon>
    </lineage>
</organism>
<reference evidence="2 3" key="1">
    <citation type="submission" date="2018-09" db="EMBL/GenBank/DDBJ databases">
        <title>Isolation, diversity and antifungal activity of actinobacteria from wheat.</title>
        <authorList>
            <person name="Han C."/>
        </authorList>
    </citation>
    <scope>NUCLEOTIDE SEQUENCE [LARGE SCALE GENOMIC DNA]</scope>
    <source>
        <strain evidence="2 3">NEAU-YY265</strain>
    </source>
</reference>
<proteinExistence type="predicted"/>
<keyword evidence="3" id="KW-1185">Reference proteome</keyword>
<comment type="caution">
    <text evidence="2">The sequence shown here is derived from an EMBL/GenBank/DDBJ whole genome shotgun (WGS) entry which is preliminary data.</text>
</comment>
<dbReference type="Proteomes" id="UP000284057">
    <property type="component" value="Unassembled WGS sequence"/>
</dbReference>